<keyword evidence="1" id="KW-0808">Transferase</keyword>
<evidence type="ECO:0000313" key="9">
    <source>
        <dbReference type="EMBL" id="CAD8205291.1"/>
    </source>
</evidence>
<feature type="compositionally biased region" description="Low complexity" evidence="6">
    <location>
        <begin position="604"/>
        <end position="640"/>
    </location>
</feature>
<feature type="domain" description="EF-hand" evidence="8">
    <location>
        <begin position="328"/>
        <end position="363"/>
    </location>
</feature>
<evidence type="ECO:0000256" key="6">
    <source>
        <dbReference type="SAM" id="MobiDB-lite"/>
    </source>
</evidence>
<name>A0A8S1XV21_PAROT</name>
<feature type="domain" description="EF-hand" evidence="8">
    <location>
        <begin position="292"/>
        <end position="327"/>
    </location>
</feature>
<dbReference type="GO" id="GO:0004713">
    <property type="term" value="F:protein tyrosine kinase activity"/>
    <property type="evidence" value="ECO:0007669"/>
    <property type="project" value="InterPro"/>
</dbReference>
<feature type="compositionally biased region" description="Basic and acidic residues" evidence="6">
    <location>
        <begin position="722"/>
        <end position="732"/>
    </location>
</feature>
<dbReference type="GO" id="GO:0010506">
    <property type="term" value="P:regulation of autophagy"/>
    <property type="evidence" value="ECO:0007669"/>
    <property type="project" value="InterPro"/>
</dbReference>
<protein>
    <recommendedName>
        <fullName evidence="11">Calcium-dependent protein kinase</fullName>
    </recommendedName>
</protein>
<dbReference type="InterPro" id="IPR008266">
    <property type="entry name" value="Tyr_kinase_AS"/>
</dbReference>
<feature type="domain" description="EF-hand" evidence="8">
    <location>
        <begin position="517"/>
        <end position="552"/>
    </location>
</feature>
<evidence type="ECO:0000259" key="7">
    <source>
        <dbReference type="PROSITE" id="PS50011"/>
    </source>
</evidence>
<dbReference type="FunFam" id="1.10.510.10:FF:000737">
    <property type="entry name" value="Protein kinase, putative"/>
    <property type="match status" value="1"/>
</dbReference>
<dbReference type="Pfam" id="PF00069">
    <property type="entry name" value="Pkinase"/>
    <property type="match status" value="1"/>
</dbReference>
<evidence type="ECO:0000256" key="1">
    <source>
        <dbReference type="ARBA" id="ARBA00022679"/>
    </source>
</evidence>
<evidence type="ECO:0000256" key="4">
    <source>
        <dbReference type="ARBA" id="ARBA00022840"/>
    </source>
</evidence>
<dbReference type="PROSITE" id="PS00018">
    <property type="entry name" value="EF_HAND_1"/>
    <property type="match status" value="3"/>
</dbReference>
<dbReference type="SMART" id="SM00054">
    <property type="entry name" value="EFh"/>
    <property type="match status" value="4"/>
</dbReference>
<dbReference type="InterPro" id="IPR002048">
    <property type="entry name" value="EF_hand_dom"/>
</dbReference>
<dbReference type="GO" id="GO:0000407">
    <property type="term" value="C:phagophore assembly site"/>
    <property type="evidence" value="ECO:0007669"/>
    <property type="project" value="TreeGrafter"/>
</dbReference>
<dbReference type="PROSITE" id="PS00109">
    <property type="entry name" value="PROTEIN_KINASE_TYR"/>
    <property type="match status" value="1"/>
</dbReference>
<evidence type="ECO:0000256" key="3">
    <source>
        <dbReference type="ARBA" id="ARBA00022777"/>
    </source>
</evidence>
<dbReference type="InterPro" id="IPR000719">
    <property type="entry name" value="Prot_kinase_dom"/>
</dbReference>
<dbReference type="InterPro" id="IPR018247">
    <property type="entry name" value="EF_Hand_1_Ca_BS"/>
</dbReference>
<dbReference type="PROSITE" id="PS50222">
    <property type="entry name" value="EF_HAND_2"/>
    <property type="match status" value="4"/>
</dbReference>
<dbReference type="OMA" id="DDNIMSA"/>
<dbReference type="InterPro" id="IPR045269">
    <property type="entry name" value="Atg1-like"/>
</dbReference>
<reference evidence="9" key="1">
    <citation type="submission" date="2021-01" db="EMBL/GenBank/DDBJ databases">
        <authorList>
            <consortium name="Genoscope - CEA"/>
            <person name="William W."/>
        </authorList>
    </citation>
    <scope>NUCLEOTIDE SEQUENCE</scope>
</reference>
<accession>A0A8S1XV21</accession>
<dbReference type="PANTHER" id="PTHR24348">
    <property type="entry name" value="SERINE/THREONINE-PROTEIN KINASE UNC-51-RELATED"/>
    <property type="match status" value="1"/>
</dbReference>
<dbReference type="PANTHER" id="PTHR24348:SF22">
    <property type="entry name" value="NON-SPECIFIC SERINE_THREONINE PROTEIN KINASE"/>
    <property type="match status" value="1"/>
</dbReference>
<sequence length="866" mass="101348">MSRNIGDFTFNSNECIGQGTLGKLHKGINKKNNQEVVLRLLQKSLLKDDNIMSAALTEEMALMQKLKHPKINPIIEVIESQTFFYVVCPYRQSNLQTILQKQRKLPETETIKLINDLIDGFSELIKQGIIHRDLRPSNILYDNGSYIISDPGFVKTIESFKKDNKTKPQQFYYSAPQVLENKAKYSNKCDIWSLGVIVYECLTGILPFQASSIDEYLKFCRSKKFEIQQGQMSGGMKSFIEGCLVYQEEKRFDWTKVLSHPIINAKLQNKNEEIVKDNKKYLMTQIRQKIIKKNLDLQDVYQKIDANHNGLLDFDEFTTFISMIDKKVTKEDCYYIFQQIDKDGSNSISFDEFKLWISSNNTRMAFFKINKPDNLQNKQTQLPKNNNNSPLDFGQQKQNQFNQQVPQQQQQMNPFQQPVNYQQQQVQQQQQPIGYQQPQYQQQPIGYQQQQNQFPVNPNQPQQQQFFPQPQPQPQVQPSLFPQNQMKSSVSIPAGAGFGRSDKLERTILMIRNIIKSKQMDVLSLFQQFDYDKDNFLNFQEFSQLIWSLNGQLTVEEMADLFKVFNLNSDEYISFVEFRLVASMANDKKQNVQQQAPMYQPIQYNNNNNFQQFPPQPNNQPQNMYQNPYQNPMQPQNPQMKGGNQQPVQNHYPMMNDQYYSPQAQPNNYPIHQLGNNNNKAQKKQSDASQLDILSLKQAKKDKKQKEREDREAKKRQQHSFSPKEEKPKKPVEQPPRPPMLTKQDKQSSILETPKYPTEKIGSQNKIPSPHPSPRQDKRKVEQPTVTYAQPKNQEENQNKPKSPPQSWYQNRYTTDYNYNTIGSKLDQELAESTNIIQNSSIPNFNNKPYRKVLDDKIDKFYYSRR</sequence>
<dbReference type="Pfam" id="PF13499">
    <property type="entry name" value="EF-hand_7"/>
    <property type="match status" value="2"/>
</dbReference>
<keyword evidence="2" id="KW-0547">Nucleotide-binding</keyword>
<dbReference type="AlphaFoldDB" id="A0A8S1XV21"/>
<keyword evidence="4" id="KW-0067">ATP-binding</keyword>
<keyword evidence="3" id="KW-0418">Kinase</keyword>
<dbReference type="GO" id="GO:0005509">
    <property type="term" value="F:calcium ion binding"/>
    <property type="evidence" value="ECO:0007669"/>
    <property type="project" value="InterPro"/>
</dbReference>
<dbReference type="GO" id="GO:0000045">
    <property type="term" value="P:autophagosome assembly"/>
    <property type="evidence" value="ECO:0007669"/>
    <property type="project" value="TreeGrafter"/>
</dbReference>
<evidence type="ECO:0000256" key="2">
    <source>
        <dbReference type="ARBA" id="ARBA00022741"/>
    </source>
</evidence>
<gene>
    <name evidence="9" type="ORF">POCTA_138.1.T1350053</name>
</gene>
<dbReference type="GO" id="GO:0005776">
    <property type="term" value="C:autophagosome"/>
    <property type="evidence" value="ECO:0007669"/>
    <property type="project" value="TreeGrafter"/>
</dbReference>
<dbReference type="PROSITE" id="PS50011">
    <property type="entry name" value="PROTEIN_KINASE_DOM"/>
    <property type="match status" value="1"/>
</dbReference>
<feature type="compositionally biased region" description="Basic and acidic residues" evidence="6">
    <location>
        <begin position="704"/>
        <end position="715"/>
    </location>
</feature>
<dbReference type="GO" id="GO:0005829">
    <property type="term" value="C:cytosol"/>
    <property type="evidence" value="ECO:0007669"/>
    <property type="project" value="TreeGrafter"/>
</dbReference>
<evidence type="ECO:0008006" key="11">
    <source>
        <dbReference type="Google" id="ProtNLM"/>
    </source>
</evidence>
<evidence type="ECO:0000313" key="10">
    <source>
        <dbReference type="Proteomes" id="UP000683925"/>
    </source>
</evidence>
<dbReference type="GO" id="GO:0016020">
    <property type="term" value="C:membrane"/>
    <property type="evidence" value="ECO:0007669"/>
    <property type="project" value="TreeGrafter"/>
</dbReference>
<evidence type="ECO:0000256" key="5">
    <source>
        <dbReference type="ARBA" id="ARBA00024334"/>
    </source>
</evidence>
<organism evidence="9 10">
    <name type="scientific">Paramecium octaurelia</name>
    <dbReference type="NCBI Taxonomy" id="43137"/>
    <lineage>
        <taxon>Eukaryota</taxon>
        <taxon>Sar</taxon>
        <taxon>Alveolata</taxon>
        <taxon>Ciliophora</taxon>
        <taxon>Intramacronucleata</taxon>
        <taxon>Oligohymenophorea</taxon>
        <taxon>Peniculida</taxon>
        <taxon>Parameciidae</taxon>
        <taxon>Paramecium</taxon>
    </lineage>
</organism>
<dbReference type="CDD" id="cd00051">
    <property type="entry name" value="EFh"/>
    <property type="match status" value="2"/>
</dbReference>
<feature type="compositionally biased region" description="Low complexity" evidence="6">
    <location>
        <begin position="393"/>
        <end position="468"/>
    </location>
</feature>
<feature type="compositionally biased region" description="Polar residues" evidence="6">
    <location>
        <begin position="658"/>
        <end position="680"/>
    </location>
</feature>
<dbReference type="GO" id="GO:0004674">
    <property type="term" value="F:protein serine/threonine kinase activity"/>
    <property type="evidence" value="ECO:0007669"/>
    <property type="project" value="InterPro"/>
</dbReference>
<dbReference type="OrthoDB" id="167809at2759"/>
<dbReference type="SMART" id="SM00219">
    <property type="entry name" value="TyrKc"/>
    <property type="match status" value="1"/>
</dbReference>
<proteinExistence type="inferred from homology"/>
<dbReference type="GO" id="GO:0005524">
    <property type="term" value="F:ATP binding"/>
    <property type="evidence" value="ECO:0007669"/>
    <property type="project" value="UniProtKB-KW"/>
</dbReference>
<keyword evidence="10" id="KW-1185">Reference proteome</keyword>
<evidence type="ECO:0000259" key="8">
    <source>
        <dbReference type="PROSITE" id="PS50222"/>
    </source>
</evidence>
<dbReference type="Proteomes" id="UP000683925">
    <property type="component" value="Unassembled WGS sequence"/>
</dbReference>
<dbReference type="InterPro" id="IPR020635">
    <property type="entry name" value="Tyr_kinase_cat_dom"/>
</dbReference>
<comment type="similarity">
    <text evidence="5">Belongs to the protein kinase superfamily. Ser/Thr protein kinase family. CDPK subfamily.</text>
</comment>
<feature type="compositionally biased region" description="Polar residues" evidence="6">
    <location>
        <begin position="376"/>
        <end position="390"/>
    </location>
</feature>
<feature type="region of interest" description="Disordered" evidence="6">
    <location>
        <begin position="376"/>
        <end position="476"/>
    </location>
</feature>
<feature type="region of interest" description="Disordered" evidence="6">
    <location>
        <begin position="604"/>
        <end position="812"/>
    </location>
</feature>
<dbReference type="EMBL" id="CAJJDP010000136">
    <property type="protein sequence ID" value="CAD8205291.1"/>
    <property type="molecule type" value="Genomic_DNA"/>
</dbReference>
<feature type="domain" description="Protein kinase" evidence="7">
    <location>
        <begin position="10"/>
        <end position="263"/>
    </location>
</feature>
<comment type="caution">
    <text evidence="9">The sequence shown here is derived from an EMBL/GenBank/DDBJ whole genome shotgun (WGS) entry which is preliminary data.</text>
</comment>
<feature type="domain" description="EF-hand" evidence="8">
    <location>
        <begin position="553"/>
        <end position="588"/>
    </location>
</feature>